<dbReference type="EMBL" id="BMNG01000001">
    <property type="protein sequence ID" value="GGO35943.1"/>
    <property type="molecule type" value="Genomic_DNA"/>
</dbReference>
<evidence type="ECO:0000313" key="1">
    <source>
        <dbReference type="EMBL" id="GGO35943.1"/>
    </source>
</evidence>
<organism evidence="1 2">
    <name type="scientific">Streptomyces lasiicapitis</name>
    <dbReference type="NCBI Taxonomy" id="1923961"/>
    <lineage>
        <taxon>Bacteria</taxon>
        <taxon>Bacillati</taxon>
        <taxon>Actinomycetota</taxon>
        <taxon>Actinomycetes</taxon>
        <taxon>Kitasatosporales</taxon>
        <taxon>Streptomycetaceae</taxon>
        <taxon>Streptomyces</taxon>
    </lineage>
</organism>
<evidence type="ECO:0008006" key="3">
    <source>
        <dbReference type="Google" id="ProtNLM"/>
    </source>
</evidence>
<sequence length="118" mass="11956">MSSDKQPPSGGGASVSIGSVSGGAFAFGSHGTAESTTVMVDRDHGNLLTAVRNLRRELPEGDEVAAQLDEIEGEITRTGSSGRGLLVRLRDRLAENAPATATAAAVTAVVQAVAQILG</sequence>
<comment type="caution">
    <text evidence="1">The sequence shown here is derived from an EMBL/GenBank/DDBJ whole genome shotgun (WGS) entry which is preliminary data.</text>
</comment>
<dbReference type="Proteomes" id="UP000656881">
    <property type="component" value="Unassembled WGS sequence"/>
</dbReference>
<evidence type="ECO:0000313" key="2">
    <source>
        <dbReference type="Proteomes" id="UP000656881"/>
    </source>
</evidence>
<reference evidence="2" key="1">
    <citation type="journal article" date="2019" name="Int. J. Syst. Evol. Microbiol.">
        <title>The Global Catalogue of Microorganisms (GCM) 10K type strain sequencing project: providing services to taxonomists for standard genome sequencing and annotation.</title>
        <authorList>
            <consortium name="The Broad Institute Genomics Platform"/>
            <consortium name="The Broad Institute Genome Sequencing Center for Infectious Disease"/>
            <person name="Wu L."/>
            <person name="Ma J."/>
        </authorList>
    </citation>
    <scope>NUCLEOTIDE SEQUENCE [LARGE SCALE GENOMIC DNA]</scope>
    <source>
        <strain evidence="2">CGMCC 4.7349</strain>
    </source>
</reference>
<dbReference type="RefSeq" id="WP_189172744.1">
    <property type="nucleotide sequence ID" value="NZ_BMNG01000001.1"/>
</dbReference>
<keyword evidence="2" id="KW-1185">Reference proteome</keyword>
<protein>
    <recommendedName>
        <fullName evidence="3">YbaB/EbfC DNA-binding family protein</fullName>
    </recommendedName>
</protein>
<name>A0ABQ2LLG7_9ACTN</name>
<accession>A0ABQ2LLG7</accession>
<gene>
    <name evidence="1" type="ORF">GCM10012286_07290</name>
</gene>
<proteinExistence type="predicted"/>